<evidence type="ECO:0000313" key="3">
    <source>
        <dbReference type="Proteomes" id="UP000558488"/>
    </source>
</evidence>
<evidence type="ECO:0000256" key="1">
    <source>
        <dbReference type="SAM" id="MobiDB-lite"/>
    </source>
</evidence>
<protein>
    <submittedName>
        <fullName evidence="2">Uncharacterized protein</fullName>
    </submittedName>
</protein>
<organism evidence="2 3">
    <name type="scientific">Pipistrellus kuhlii</name>
    <name type="common">Kuhl's pipistrelle</name>
    <dbReference type="NCBI Taxonomy" id="59472"/>
    <lineage>
        <taxon>Eukaryota</taxon>
        <taxon>Metazoa</taxon>
        <taxon>Chordata</taxon>
        <taxon>Craniata</taxon>
        <taxon>Vertebrata</taxon>
        <taxon>Euteleostomi</taxon>
        <taxon>Mammalia</taxon>
        <taxon>Eutheria</taxon>
        <taxon>Laurasiatheria</taxon>
        <taxon>Chiroptera</taxon>
        <taxon>Yangochiroptera</taxon>
        <taxon>Vespertilionidae</taxon>
        <taxon>Pipistrellus</taxon>
    </lineage>
</organism>
<accession>A0A7J7YX18</accession>
<dbReference type="AlphaFoldDB" id="A0A7J7YX18"/>
<dbReference type="Proteomes" id="UP000558488">
    <property type="component" value="Unassembled WGS sequence"/>
</dbReference>
<dbReference type="EMBL" id="JACAGB010000004">
    <property type="protein sequence ID" value="KAF6366444.1"/>
    <property type="molecule type" value="Genomic_DNA"/>
</dbReference>
<sequence>MLGVLPGFQNTKQVVSVVLAGQGRAGQGGVQSRQASAGAGPVPAPGLAAREERVTDEGSAPPCMLRREILVLPGGAGRNPNTGLESAFLGLRGHRWGVHKSRIQPGWRSPPTAKKPREQGGGN</sequence>
<keyword evidence="3" id="KW-1185">Reference proteome</keyword>
<name>A0A7J7YX18_PIPKU</name>
<reference evidence="2 3" key="1">
    <citation type="journal article" date="2020" name="Nature">
        <title>Six reference-quality genomes reveal evolution of bat adaptations.</title>
        <authorList>
            <person name="Jebb D."/>
            <person name="Huang Z."/>
            <person name="Pippel M."/>
            <person name="Hughes G.M."/>
            <person name="Lavrichenko K."/>
            <person name="Devanna P."/>
            <person name="Winkler S."/>
            <person name="Jermiin L.S."/>
            <person name="Skirmuntt E.C."/>
            <person name="Katzourakis A."/>
            <person name="Burkitt-Gray L."/>
            <person name="Ray D.A."/>
            <person name="Sullivan K.A.M."/>
            <person name="Roscito J.G."/>
            <person name="Kirilenko B.M."/>
            <person name="Davalos L.M."/>
            <person name="Corthals A.P."/>
            <person name="Power M.L."/>
            <person name="Jones G."/>
            <person name="Ransome R.D."/>
            <person name="Dechmann D.K.N."/>
            <person name="Locatelli A.G."/>
            <person name="Puechmaille S.J."/>
            <person name="Fedrigo O."/>
            <person name="Jarvis E.D."/>
            <person name="Hiller M."/>
            <person name="Vernes S.C."/>
            <person name="Myers E.W."/>
            <person name="Teeling E.C."/>
        </authorList>
    </citation>
    <scope>NUCLEOTIDE SEQUENCE [LARGE SCALE GENOMIC DNA]</scope>
    <source>
        <strain evidence="2">MPipKuh1</strain>
        <tissue evidence="2">Flight muscle</tissue>
    </source>
</reference>
<evidence type="ECO:0000313" key="2">
    <source>
        <dbReference type="EMBL" id="KAF6366444.1"/>
    </source>
</evidence>
<feature type="region of interest" description="Disordered" evidence="1">
    <location>
        <begin position="23"/>
        <end position="61"/>
    </location>
</feature>
<feature type="region of interest" description="Disordered" evidence="1">
    <location>
        <begin position="100"/>
        <end position="123"/>
    </location>
</feature>
<gene>
    <name evidence="2" type="ORF">mPipKuh1_009861</name>
</gene>
<proteinExistence type="predicted"/>
<comment type="caution">
    <text evidence="2">The sequence shown here is derived from an EMBL/GenBank/DDBJ whole genome shotgun (WGS) entry which is preliminary data.</text>
</comment>
<feature type="compositionally biased region" description="Low complexity" evidence="1">
    <location>
        <begin position="30"/>
        <end position="48"/>
    </location>
</feature>